<dbReference type="EMBL" id="JAJJMA010268600">
    <property type="protein sequence ID" value="MCL7045333.1"/>
    <property type="molecule type" value="Genomic_DNA"/>
</dbReference>
<evidence type="ECO:0008006" key="5">
    <source>
        <dbReference type="Google" id="ProtNLM"/>
    </source>
</evidence>
<dbReference type="NCBIfam" id="TIGR00756">
    <property type="entry name" value="PPR"/>
    <property type="match status" value="5"/>
</dbReference>
<dbReference type="Proteomes" id="UP001177140">
    <property type="component" value="Unassembled WGS sequence"/>
</dbReference>
<keyword evidence="4" id="KW-1185">Reference proteome</keyword>
<comment type="caution">
    <text evidence="3">The sequence shown here is derived from an EMBL/GenBank/DDBJ whole genome shotgun (WGS) entry which is preliminary data.</text>
</comment>
<dbReference type="GO" id="GO:0009451">
    <property type="term" value="P:RNA modification"/>
    <property type="evidence" value="ECO:0007669"/>
    <property type="project" value="InterPro"/>
</dbReference>
<dbReference type="Pfam" id="PF20431">
    <property type="entry name" value="E_motif"/>
    <property type="match status" value="1"/>
</dbReference>
<sequence length="548" mass="61884">MTTKYFVIPCHYNTESTIEFCLKISKTQNQLKQTHARLLKTLSHPNHQLHNLLTQLLRLPSKSLSYARNVFDQIPHCEKNEYIWTSLIRAHTLCDEFRWAVLLYGRMHRLGVMASGFTIPVVQEGRMIHTRVVVSGFNDKKVIQTTLLDMYGKCGLIEDARRVFDEMEDRDVITWTAMVSGYTKMGLMKEARALFDAMEDRNVNMGEITEAKTLYDQMPVRNSITWIAMIAGYGKVGNVLGAERVFDEIVVKDETCWGAMIACYSHNGYLNEAVEMYKRMRELGVNANEVAMVGVISACTQLGDVEMAHSIAEHVSESSRDRTLILSNALIHMYAKCASIDQALLEFNIMRERDVITNGALITALADHGRPQEALELFSKMQKEGIKPNKVTFLGVFNACSYAGFVEQAYEYFKLMTTTFKIKPSTEHFACMVDLLGRAGQLNEAYKLILENAGATRDAGAWGALLGACAVHRNVELGELSAQHLFEIEPENSGNYVLLANIYASVHRWDDAARVRTMLSERRMSKTVGYSWISNEDENGVRTLCSLN</sequence>
<evidence type="ECO:0000313" key="4">
    <source>
        <dbReference type="Proteomes" id="UP001177140"/>
    </source>
</evidence>
<dbReference type="Pfam" id="PF01535">
    <property type="entry name" value="PPR"/>
    <property type="match status" value="5"/>
</dbReference>
<name>A0AA41VQ35_PAPNU</name>
<feature type="repeat" description="PPR" evidence="2">
    <location>
        <begin position="140"/>
        <end position="170"/>
    </location>
</feature>
<protein>
    <recommendedName>
        <fullName evidence="5">Pentatricopeptide repeat-containing protein</fullName>
    </recommendedName>
</protein>
<feature type="repeat" description="PPR" evidence="2">
    <location>
        <begin position="171"/>
        <end position="205"/>
    </location>
</feature>
<dbReference type="FunFam" id="1.25.40.10:FF:000090">
    <property type="entry name" value="Pentatricopeptide repeat-containing protein, chloroplastic"/>
    <property type="match status" value="1"/>
</dbReference>
<organism evidence="3 4">
    <name type="scientific">Papaver nudicaule</name>
    <name type="common">Iceland poppy</name>
    <dbReference type="NCBI Taxonomy" id="74823"/>
    <lineage>
        <taxon>Eukaryota</taxon>
        <taxon>Viridiplantae</taxon>
        <taxon>Streptophyta</taxon>
        <taxon>Embryophyta</taxon>
        <taxon>Tracheophyta</taxon>
        <taxon>Spermatophyta</taxon>
        <taxon>Magnoliopsida</taxon>
        <taxon>Ranunculales</taxon>
        <taxon>Papaveraceae</taxon>
        <taxon>Papaveroideae</taxon>
        <taxon>Papaver</taxon>
    </lineage>
</organism>
<dbReference type="InterPro" id="IPR046960">
    <property type="entry name" value="PPR_At4g14850-like_plant"/>
</dbReference>
<feature type="repeat" description="PPR" evidence="2">
    <location>
        <begin position="253"/>
        <end position="287"/>
    </location>
</feature>
<gene>
    <name evidence="3" type="ORF">MKW94_014055</name>
</gene>
<dbReference type="Pfam" id="PF13041">
    <property type="entry name" value="PPR_2"/>
    <property type="match status" value="1"/>
</dbReference>
<dbReference type="InterPro" id="IPR046848">
    <property type="entry name" value="E_motif"/>
</dbReference>
<dbReference type="PANTHER" id="PTHR47926">
    <property type="entry name" value="PENTATRICOPEPTIDE REPEAT-CONTAINING PROTEIN"/>
    <property type="match status" value="1"/>
</dbReference>
<dbReference type="SUPFAM" id="SSF48452">
    <property type="entry name" value="TPR-like"/>
    <property type="match status" value="1"/>
</dbReference>
<dbReference type="PROSITE" id="PS51375">
    <property type="entry name" value="PPR"/>
    <property type="match status" value="5"/>
</dbReference>
<dbReference type="GO" id="GO:0003723">
    <property type="term" value="F:RNA binding"/>
    <property type="evidence" value="ECO:0007669"/>
    <property type="project" value="InterPro"/>
</dbReference>
<proteinExistence type="predicted"/>
<dbReference type="InterPro" id="IPR002885">
    <property type="entry name" value="PPR_rpt"/>
</dbReference>
<evidence type="ECO:0000313" key="3">
    <source>
        <dbReference type="EMBL" id="MCL7045333.1"/>
    </source>
</evidence>
<keyword evidence="1" id="KW-0677">Repeat</keyword>
<dbReference type="AlphaFoldDB" id="A0AA41VQ35"/>
<evidence type="ECO:0000256" key="2">
    <source>
        <dbReference type="PROSITE-ProRule" id="PRU00708"/>
    </source>
</evidence>
<reference evidence="3" key="1">
    <citation type="submission" date="2022-03" db="EMBL/GenBank/DDBJ databases">
        <title>A functionally conserved STORR gene fusion in Papaver species that diverged 16.8 million years ago.</title>
        <authorList>
            <person name="Catania T."/>
        </authorList>
    </citation>
    <scope>NUCLEOTIDE SEQUENCE</scope>
    <source>
        <strain evidence="3">S-191538</strain>
    </source>
</reference>
<accession>A0AA41VQ35</accession>
<dbReference type="Gene3D" id="1.25.40.10">
    <property type="entry name" value="Tetratricopeptide repeat domain"/>
    <property type="match status" value="4"/>
</dbReference>
<feature type="repeat" description="PPR" evidence="2">
    <location>
        <begin position="222"/>
        <end position="252"/>
    </location>
</feature>
<evidence type="ECO:0000256" key="1">
    <source>
        <dbReference type="ARBA" id="ARBA00022737"/>
    </source>
</evidence>
<feature type="repeat" description="PPR" evidence="2">
    <location>
        <begin position="354"/>
        <end position="388"/>
    </location>
</feature>
<dbReference type="InterPro" id="IPR011990">
    <property type="entry name" value="TPR-like_helical_dom_sf"/>
</dbReference>